<evidence type="ECO:0000259" key="1">
    <source>
        <dbReference type="Pfam" id="PF24731"/>
    </source>
</evidence>
<dbReference type="InterPro" id="IPR056100">
    <property type="entry name" value="DUF7683"/>
</dbReference>
<dbReference type="EMBL" id="BMMW01000002">
    <property type="protein sequence ID" value="GGK53363.1"/>
    <property type="molecule type" value="Genomic_DNA"/>
</dbReference>
<proteinExistence type="predicted"/>
<evidence type="ECO:0000313" key="3">
    <source>
        <dbReference type="Proteomes" id="UP000612956"/>
    </source>
</evidence>
<name>A0A917QKA4_9NOCA</name>
<reference evidence="2" key="2">
    <citation type="submission" date="2020-09" db="EMBL/GenBank/DDBJ databases">
        <authorList>
            <person name="Sun Q."/>
            <person name="Zhou Y."/>
        </authorList>
    </citation>
    <scope>NUCLEOTIDE SEQUENCE</scope>
    <source>
        <strain evidence="2">CGMCC 4.7278</strain>
    </source>
</reference>
<feature type="domain" description="DUF7683" evidence="1">
    <location>
        <begin position="3"/>
        <end position="71"/>
    </location>
</feature>
<dbReference type="Proteomes" id="UP000612956">
    <property type="component" value="Unassembled WGS sequence"/>
</dbReference>
<dbReference type="AlphaFoldDB" id="A0A917QKA4"/>
<evidence type="ECO:0000313" key="2">
    <source>
        <dbReference type="EMBL" id="GGK53363.1"/>
    </source>
</evidence>
<reference evidence="2" key="1">
    <citation type="journal article" date="2014" name="Int. J. Syst. Evol. Microbiol.">
        <title>Complete genome sequence of Corynebacterium casei LMG S-19264T (=DSM 44701T), isolated from a smear-ripened cheese.</title>
        <authorList>
            <consortium name="US DOE Joint Genome Institute (JGI-PGF)"/>
            <person name="Walter F."/>
            <person name="Albersmeier A."/>
            <person name="Kalinowski J."/>
            <person name="Ruckert C."/>
        </authorList>
    </citation>
    <scope>NUCLEOTIDE SEQUENCE</scope>
    <source>
        <strain evidence="2">CGMCC 4.7278</strain>
    </source>
</reference>
<comment type="caution">
    <text evidence="2">The sequence shown here is derived from an EMBL/GenBank/DDBJ whole genome shotgun (WGS) entry which is preliminary data.</text>
</comment>
<protein>
    <recommendedName>
        <fullName evidence="1">DUF7683 domain-containing protein</fullName>
    </recommendedName>
</protein>
<dbReference type="RefSeq" id="WP_188829192.1">
    <property type="nucleotide sequence ID" value="NZ_BMMW01000002.1"/>
</dbReference>
<gene>
    <name evidence="2" type="ORF">GCM10011591_26480</name>
</gene>
<accession>A0A917QKA4</accession>
<keyword evidence="3" id="KW-1185">Reference proteome</keyword>
<dbReference type="Pfam" id="PF24731">
    <property type="entry name" value="DUF7683"/>
    <property type="match status" value="1"/>
</dbReference>
<sequence>MRVYLEAFDSESELLQEDYDITDIGLSNIAAILDVSVDNLVFGFDISEEQLTTLCTLAQISPHRQRRTFQVGGAAE</sequence>
<organism evidence="2 3">
    <name type="scientific">Nocardia camponoti</name>
    <dbReference type="NCBI Taxonomy" id="1616106"/>
    <lineage>
        <taxon>Bacteria</taxon>
        <taxon>Bacillati</taxon>
        <taxon>Actinomycetota</taxon>
        <taxon>Actinomycetes</taxon>
        <taxon>Mycobacteriales</taxon>
        <taxon>Nocardiaceae</taxon>
        <taxon>Nocardia</taxon>
    </lineage>
</organism>